<dbReference type="EMBL" id="LR796294">
    <property type="protein sequence ID" value="CAB4135273.1"/>
    <property type="molecule type" value="Genomic_DNA"/>
</dbReference>
<sequence>MVPTLLLSIILSLSPTTPDDTTIYTLRYPNPYEVAEEKPNRAEMELISDLFEEDRINTYYEGVATQMISEFSAGVFTLAKP</sequence>
<reference evidence="1" key="1">
    <citation type="submission" date="2020-04" db="EMBL/GenBank/DDBJ databases">
        <authorList>
            <person name="Chiriac C."/>
            <person name="Salcher M."/>
            <person name="Ghai R."/>
            <person name="Kavagutti S V."/>
        </authorList>
    </citation>
    <scope>NUCLEOTIDE SEQUENCE</scope>
</reference>
<protein>
    <submittedName>
        <fullName evidence="1">Uncharacterized protein</fullName>
    </submittedName>
</protein>
<evidence type="ECO:0000313" key="2">
    <source>
        <dbReference type="EMBL" id="CAB4135273.1"/>
    </source>
</evidence>
<accession>A0A6J5LIN9</accession>
<gene>
    <name evidence="1" type="ORF">UFOVP127_123</name>
    <name evidence="2" type="ORF">UFOVP276_229</name>
</gene>
<dbReference type="EMBL" id="LR796249">
    <property type="protein sequence ID" value="CAB4131499.1"/>
    <property type="molecule type" value="Genomic_DNA"/>
</dbReference>
<proteinExistence type="predicted"/>
<evidence type="ECO:0000313" key="1">
    <source>
        <dbReference type="EMBL" id="CAB4131499.1"/>
    </source>
</evidence>
<name>A0A6J5LIN9_9CAUD</name>
<organism evidence="1">
    <name type="scientific">uncultured Caudovirales phage</name>
    <dbReference type="NCBI Taxonomy" id="2100421"/>
    <lineage>
        <taxon>Viruses</taxon>
        <taxon>Duplodnaviria</taxon>
        <taxon>Heunggongvirae</taxon>
        <taxon>Uroviricota</taxon>
        <taxon>Caudoviricetes</taxon>
        <taxon>Peduoviridae</taxon>
        <taxon>Maltschvirus</taxon>
        <taxon>Maltschvirus maltsch</taxon>
    </lineage>
</organism>